<protein>
    <recommendedName>
        <fullName evidence="4">2TM domain-containing protein</fullName>
    </recommendedName>
</protein>
<reference evidence="2" key="1">
    <citation type="submission" date="2020-06" db="EMBL/GenBank/DDBJ databases">
        <title>Paenibacillus sp. nov., isolated from soil.</title>
        <authorList>
            <person name="Seo Y.L."/>
        </authorList>
    </citation>
    <scope>NUCLEOTIDE SEQUENCE [LARGE SCALE GENOMIC DNA]</scope>
    <source>
        <strain evidence="2">JW14</strain>
    </source>
</reference>
<keyword evidence="1" id="KW-0472">Membrane</keyword>
<name>A0A850ET05_9BACL</name>
<dbReference type="AlphaFoldDB" id="A0A850ET05"/>
<evidence type="ECO:0008006" key="4">
    <source>
        <dbReference type="Google" id="ProtNLM"/>
    </source>
</evidence>
<feature type="transmembrane region" description="Helical" evidence="1">
    <location>
        <begin position="122"/>
        <end position="140"/>
    </location>
</feature>
<comment type="caution">
    <text evidence="2">The sequence shown here is derived from an EMBL/GenBank/DDBJ whole genome shotgun (WGS) entry which is preliminary data.</text>
</comment>
<evidence type="ECO:0000256" key="1">
    <source>
        <dbReference type="SAM" id="Phobius"/>
    </source>
</evidence>
<feature type="transmembrane region" description="Helical" evidence="1">
    <location>
        <begin position="65"/>
        <end position="86"/>
    </location>
</feature>
<dbReference type="EMBL" id="JABWCS010000221">
    <property type="protein sequence ID" value="NUU64308.1"/>
    <property type="molecule type" value="Genomic_DNA"/>
</dbReference>
<feature type="transmembrane region" description="Helical" evidence="1">
    <location>
        <begin position="6"/>
        <end position="27"/>
    </location>
</feature>
<keyword evidence="1" id="KW-0812">Transmembrane</keyword>
<accession>A0A850ET05</accession>
<gene>
    <name evidence="2" type="ORF">HPT30_28540</name>
</gene>
<sequence length="184" mass="20174">MITAFIIGCEIAFWVFVLAGLVFRYVLKQKKIGAALLICTPIVDLALILATILDLRSGSTATFAHSLAAVYIGTSIAFGHAMIAWADSRFAHRFAGGPKPIAKPKHGAAHALNERKGWFKHLLAFVIGCAALYLMILFVGDPARTESLSDTIRFWAMVLIIDFAISFSYTLWPKQAKGNVDKNF</sequence>
<dbReference type="RefSeq" id="WP_175374632.1">
    <property type="nucleotide sequence ID" value="NZ_JABWCS010000221.1"/>
</dbReference>
<keyword evidence="3" id="KW-1185">Reference proteome</keyword>
<dbReference type="Proteomes" id="UP000564806">
    <property type="component" value="Unassembled WGS sequence"/>
</dbReference>
<proteinExistence type="predicted"/>
<evidence type="ECO:0000313" key="2">
    <source>
        <dbReference type="EMBL" id="NUU64308.1"/>
    </source>
</evidence>
<keyword evidence="1" id="KW-1133">Transmembrane helix</keyword>
<feature type="transmembrane region" description="Helical" evidence="1">
    <location>
        <begin position="152"/>
        <end position="172"/>
    </location>
</feature>
<evidence type="ECO:0000313" key="3">
    <source>
        <dbReference type="Proteomes" id="UP000564806"/>
    </source>
</evidence>
<feature type="transmembrane region" description="Helical" evidence="1">
    <location>
        <begin position="34"/>
        <end position="53"/>
    </location>
</feature>
<organism evidence="2 3">
    <name type="scientific">Paenibacillus agri</name>
    <dbReference type="NCBI Taxonomy" id="2744309"/>
    <lineage>
        <taxon>Bacteria</taxon>
        <taxon>Bacillati</taxon>
        <taxon>Bacillota</taxon>
        <taxon>Bacilli</taxon>
        <taxon>Bacillales</taxon>
        <taxon>Paenibacillaceae</taxon>
        <taxon>Paenibacillus</taxon>
    </lineage>
</organism>